<dbReference type="InterPro" id="IPR004809">
    <property type="entry name" value="Gln_synth_I"/>
</dbReference>
<comment type="subcellular location">
    <subcellularLocation>
        <location evidence="1">Cytoplasm</location>
    </subcellularLocation>
</comment>
<dbReference type="OrthoDB" id="77835at2759"/>
<dbReference type="Proteomes" id="UP000002899">
    <property type="component" value="Chromosome III"/>
</dbReference>
<dbReference type="SUPFAM" id="SSF54368">
    <property type="entry name" value="Glutamine synthetase, N-terminal domain"/>
    <property type="match status" value="1"/>
</dbReference>
<dbReference type="GO" id="GO:0005524">
    <property type="term" value="F:ATP binding"/>
    <property type="evidence" value="ECO:0007669"/>
    <property type="project" value="UniProtKB-KW"/>
</dbReference>
<dbReference type="GO" id="GO:0004356">
    <property type="term" value="F:glutamine synthetase activity"/>
    <property type="evidence" value="ECO:0007669"/>
    <property type="project" value="InterPro"/>
</dbReference>
<dbReference type="RefSeq" id="XP_012648738.2">
    <property type="nucleotide sequence ID" value="XM_012793284.2"/>
</dbReference>
<dbReference type="NCBIfam" id="TIGR00653">
    <property type="entry name" value="GlnA"/>
    <property type="match status" value="1"/>
</dbReference>
<reference evidence="15 16" key="1">
    <citation type="journal article" date="2012" name="Nucleic Acids Res.">
        <title>Sequencing of the smallest Apicomplexan genome from the human pathogen Babesia microti.</title>
        <authorList>
            <person name="Cornillot E."/>
            <person name="Hadj-Kaddour K."/>
            <person name="Dassouli A."/>
            <person name="Noel B."/>
            <person name="Ranwez V."/>
            <person name="Vacherie B."/>
            <person name="Augagneur Y."/>
            <person name="Bres V."/>
            <person name="Duclos A."/>
            <person name="Randazzo S."/>
            <person name="Carcy B."/>
            <person name="Debierre-Grockiego F."/>
            <person name="Delbecq S."/>
            <person name="Moubri-Menage K."/>
            <person name="Shams-Eldin H."/>
            <person name="Usmani-Brown S."/>
            <person name="Bringaud F."/>
            <person name="Wincker P."/>
            <person name="Vivares C.P."/>
            <person name="Schwarz R.T."/>
            <person name="Schetters T.P."/>
            <person name="Krause P.J."/>
            <person name="Gorenflot A."/>
            <person name="Berry V."/>
            <person name="Barbe V."/>
            <person name="Ben Mamoun C."/>
        </authorList>
    </citation>
    <scope>NUCLEOTIDE SEQUENCE [LARGE SCALE GENOMIC DNA]</scope>
    <source>
        <strain evidence="15 16">RI</strain>
    </source>
</reference>
<feature type="domain" description="GS catalytic" evidence="14">
    <location>
        <begin position="116"/>
        <end position="494"/>
    </location>
</feature>
<dbReference type="SUPFAM" id="SSF55931">
    <property type="entry name" value="Glutamine synthetase/guanido kinase"/>
    <property type="match status" value="1"/>
</dbReference>
<accession>A0A1R4AB67</accession>
<dbReference type="Gene3D" id="3.30.590.10">
    <property type="entry name" value="Glutamine synthetase/guanido kinase, catalytic domain"/>
    <property type="match status" value="1"/>
</dbReference>
<dbReference type="PANTHER" id="PTHR43407:SF1">
    <property type="entry name" value="LENGSIN"/>
    <property type="match status" value="1"/>
</dbReference>
<evidence type="ECO:0000256" key="2">
    <source>
        <dbReference type="ARBA" id="ARBA00009897"/>
    </source>
</evidence>
<dbReference type="PANTHER" id="PTHR43407">
    <property type="entry name" value="GLUTAMINE SYNTHETASE"/>
    <property type="match status" value="1"/>
</dbReference>
<dbReference type="InterPro" id="IPR027303">
    <property type="entry name" value="Gln_synth_gly_rich_site"/>
</dbReference>
<evidence type="ECO:0000256" key="5">
    <source>
        <dbReference type="ARBA" id="ARBA00022741"/>
    </source>
</evidence>
<evidence type="ECO:0000256" key="7">
    <source>
        <dbReference type="ARBA" id="ARBA00030668"/>
    </source>
</evidence>
<dbReference type="InterPro" id="IPR008147">
    <property type="entry name" value="Gln_synt_N"/>
</dbReference>
<keyword evidence="3" id="KW-0963">Cytoplasm</keyword>
<dbReference type="AlphaFoldDB" id="A0A1R4AB67"/>
<dbReference type="Pfam" id="PF03951">
    <property type="entry name" value="Gln-synt_N"/>
    <property type="match status" value="1"/>
</dbReference>
<comment type="subunit">
    <text evidence="9">Dodecamer. Interacts with BFSP2 and VIM.</text>
</comment>
<dbReference type="PROSITE" id="PS51987">
    <property type="entry name" value="GS_CATALYTIC"/>
    <property type="match status" value="1"/>
</dbReference>
<dbReference type="EMBL" id="LN871598">
    <property type="protein sequence ID" value="SJK86261.1"/>
    <property type="molecule type" value="Genomic_DNA"/>
</dbReference>
<evidence type="ECO:0000256" key="1">
    <source>
        <dbReference type="ARBA" id="ARBA00004496"/>
    </source>
</evidence>
<evidence type="ECO:0000256" key="11">
    <source>
        <dbReference type="ARBA" id="ARBA00042675"/>
    </source>
</evidence>
<dbReference type="Pfam" id="PF00120">
    <property type="entry name" value="Gln-synt_C"/>
    <property type="match status" value="1"/>
</dbReference>
<evidence type="ECO:0000256" key="3">
    <source>
        <dbReference type="ARBA" id="ARBA00022490"/>
    </source>
</evidence>
<dbReference type="Gene3D" id="3.10.20.70">
    <property type="entry name" value="Glutamine synthetase, N-terminal domain"/>
    <property type="match status" value="1"/>
</dbReference>
<evidence type="ECO:0000256" key="13">
    <source>
        <dbReference type="RuleBase" id="RU000384"/>
    </source>
</evidence>
<dbReference type="PROSITE" id="PS00181">
    <property type="entry name" value="GLNA_ATP"/>
    <property type="match status" value="1"/>
</dbReference>
<evidence type="ECO:0000313" key="16">
    <source>
        <dbReference type="Proteomes" id="UP000002899"/>
    </source>
</evidence>
<comment type="similarity">
    <text evidence="2 12 13">Belongs to the glutamine synthetase family.</text>
</comment>
<reference evidence="15 16" key="3">
    <citation type="journal article" date="2016" name="Sci. Rep.">
        <title>Genome-wide diversity and gene expression profiling of Babesia microti isolates identify polymorphic genes that mediate host-pathogen interactions.</title>
        <authorList>
            <person name="Silva J.C."/>
            <person name="Cornillot E."/>
            <person name="McCracken C."/>
            <person name="Usmani-Brown S."/>
            <person name="Dwivedi A."/>
            <person name="Ifeonu O.O."/>
            <person name="Crabtree J."/>
            <person name="Gotia H.T."/>
            <person name="Virji A.Z."/>
            <person name="Reynes C."/>
            <person name="Colinge J."/>
            <person name="Kumar V."/>
            <person name="Lawres L."/>
            <person name="Pazzi J.E."/>
            <person name="Pablo J.V."/>
            <person name="Hung C."/>
            <person name="Brancato J."/>
            <person name="Kumari P."/>
            <person name="Orvis J."/>
            <person name="Tretina K."/>
            <person name="Chibucos M."/>
            <person name="Ott S."/>
            <person name="Sadzewicz L."/>
            <person name="Sengamalay N."/>
            <person name="Shetty A.C."/>
            <person name="Su Q."/>
            <person name="Tallon L."/>
            <person name="Fraser C.M."/>
            <person name="Frutos R."/>
            <person name="Molina D.M."/>
            <person name="Krause P.J."/>
            <person name="Ben Mamoun C."/>
        </authorList>
    </citation>
    <scope>NUCLEOTIDE SEQUENCE [LARGE SCALE GENOMIC DNA]</scope>
    <source>
        <strain evidence="15 16">RI</strain>
    </source>
</reference>
<dbReference type="GO" id="GO:0005737">
    <property type="term" value="C:cytoplasm"/>
    <property type="evidence" value="ECO:0007669"/>
    <property type="project" value="UniProtKB-SubCell"/>
</dbReference>
<dbReference type="InterPro" id="IPR008146">
    <property type="entry name" value="Gln_synth_cat_dom"/>
</dbReference>
<keyword evidence="6" id="KW-0067">ATP-binding</keyword>
<sequence>MDKGNMSSIMNFENHKEMAKSIIDLSIDFLDCCFTDATGRMGHIMVSSSNLSEENLKWGIPFDGSSIPMFCNVISSDMLALPDYTTCWIDEFYMHKVMHVTCDVIHPCGKESLFCPRTICKNVEKYLASTGISDTVNIGLEAEFFIFNNVTYKCTPYDSHLLIEASSENYGHCNPAVTKLSSSTFMGSHDTRYPNNLGVGYGQSLPLDCHADIRNEISTQLRKVGIIPESNHCEVAQFQHEISYKFQKMVKTADNFITLKYITKNVSKKYGLTATFMPKPIQNQNGSGMHCNISLWKNGNNLFYGGVKNGTTLISELAKNFIGGVLRHAKSIVAFTNPSVNSYRRLIHGFEAPTYLVYSTGNRSAAIRVPTIPDKNFNSTRIEIRFPDASGSIHLAVAAIVLAGIDGITNKIDPGDEFTSDIESLGDNSQNKIEKLPCSLMESLYELERDQEYLLKGDCFTAQFISKYIAIKKKEVLECAAIASVKEFQLYYNS</sequence>
<dbReference type="GO" id="GO:0016020">
    <property type="term" value="C:membrane"/>
    <property type="evidence" value="ECO:0007669"/>
    <property type="project" value="TreeGrafter"/>
</dbReference>
<evidence type="ECO:0000256" key="4">
    <source>
        <dbReference type="ARBA" id="ARBA00022598"/>
    </source>
</evidence>
<evidence type="ECO:0000256" key="9">
    <source>
        <dbReference type="ARBA" id="ARBA00038790"/>
    </source>
</evidence>
<evidence type="ECO:0000256" key="12">
    <source>
        <dbReference type="PROSITE-ProRule" id="PRU01331"/>
    </source>
</evidence>
<evidence type="ECO:0000259" key="14">
    <source>
        <dbReference type="PROSITE" id="PS51987"/>
    </source>
</evidence>
<evidence type="ECO:0000313" key="15">
    <source>
        <dbReference type="EMBL" id="SJK86261.1"/>
    </source>
</evidence>
<comment type="function">
    <text evidence="8">May act as a component of the cytoskeleton or as a chaperone for the reorganization of intermediate filament proteins during terminal differentiation in the lens. Does not seem to have enzymatic activity.</text>
</comment>
<protein>
    <recommendedName>
        <fullName evidence="10">Lengsin</fullName>
    </recommendedName>
    <alternativeName>
        <fullName evidence="7">Glutamate--ammonia ligase</fullName>
    </alternativeName>
    <alternativeName>
        <fullName evidence="11">Glutamate-ammonia ligase domain-containing protein 1</fullName>
    </alternativeName>
</protein>
<dbReference type="KEGG" id="bmic:BMR1_03g00626"/>
<dbReference type="VEuPathDB" id="PiroplasmaDB:BMR1_03g00626"/>
<keyword evidence="16" id="KW-1185">Reference proteome</keyword>
<reference evidence="15 16" key="2">
    <citation type="journal article" date="2013" name="PLoS ONE">
        <title>Whole genome mapping and re-organization of the nuclear and mitochondrial genomes of Babesia microti isolates.</title>
        <authorList>
            <person name="Cornillot E."/>
            <person name="Dassouli A."/>
            <person name="Garg A."/>
            <person name="Pachikara N."/>
            <person name="Randazzo S."/>
            <person name="Depoix D."/>
            <person name="Carcy B."/>
            <person name="Delbecq S."/>
            <person name="Frutos R."/>
            <person name="Silva J.C."/>
            <person name="Sutton R."/>
            <person name="Krause P.J."/>
            <person name="Mamoun C.B."/>
        </authorList>
    </citation>
    <scope>NUCLEOTIDE SEQUENCE [LARGE SCALE GENOMIC DNA]</scope>
    <source>
        <strain evidence="15 16">RI</strain>
    </source>
</reference>
<keyword evidence="4 15" id="KW-0436">Ligase</keyword>
<evidence type="ECO:0000256" key="8">
    <source>
        <dbReference type="ARBA" id="ARBA00037583"/>
    </source>
</evidence>
<gene>
    <name evidence="15" type="ORF">BMR1_03g00626</name>
</gene>
<dbReference type="GeneID" id="24424761"/>
<dbReference type="InterPro" id="IPR014746">
    <property type="entry name" value="Gln_synth/guanido_kin_cat_dom"/>
</dbReference>
<dbReference type="SMART" id="SM01230">
    <property type="entry name" value="Gln-synt_C"/>
    <property type="match status" value="1"/>
</dbReference>
<evidence type="ECO:0000256" key="10">
    <source>
        <dbReference type="ARBA" id="ARBA00039404"/>
    </source>
</evidence>
<evidence type="ECO:0000256" key="6">
    <source>
        <dbReference type="ARBA" id="ARBA00022840"/>
    </source>
</evidence>
<dbReference type="GO" id="GO:0006542">
    <property type="term" value="P:glutamine biosynthetic process"/>
    <property type="evidence" value="ECO:0007669"/>
    <property type="project" value="InterPro"/>
</dbReference>
<dbReference type="GO" id="GO:0019740">
    <property type="term" value="P:nitrogen utilization"/>
    <property type="evidence" value="ECO:0007669"/>
    <property type="project" value="TreeGrafter"/>
</dbReference>
<keyword evidence="5" id="KW-0547">Nucleotide-binding</keyword>
<organism evidence="15 16">
    <name type="scientific">Babesia microti (strain RI)</name>
    <dbReference type="NCBI Taxonomy" id="1133968"/>
    <lineage>
        <taxon>Eukaryota</taxon>
        <taxon>Sar</taxon>
        <taxon>Alveolata</taxon>
        <taxon>Apicomplexa</taxon>
        <taxon>Aconoidasida</taxon>
        <taxon>Piroplasmida</taxon>
        <taxon>Babesiidae</taxon>
        <taxon>Babesia</taxon>
    </lineage>
</organism>
<dbReference type="InterPro" id="IPR036651">
    <property type="entry name" value="Gln_synt_N_sf"/>
</dbReference>
<name>A0A1R4AB67_BABMR</name>
<proteinExistence type="inferred from homology"/>